<name>A0ABR3FVS3_9AGAR</name>
<comment type="caution">
    <text evidence="2">The sequence shown here is derived from an EMBL/GenBank/DDBJ whole genome shotgun (WGS) entry which is preliminary data.</text>
</comment>
<dbReference type="Pfam" id="PF06687">
    <property type="entry name" value="SUR7"/>
    <property type="match status" value="1"/>
</dbReference>
<organism evidence="2 3">
    <name type="scientific">Marasmius crinis-equi</name>
    <dbReference type="NCBI Taxonomy" id="585013"/>
    <lineage>
        <taxon>Eukaryota</taxon>
        <taxon>Fungi</taxon>
        <taxon>Dikarya</taxon>
        <taxon>Basidiomycota</taxon>
        <taxon>Agaricomycotina</taxon>
        <taxon>Agaricomycetes</taxon>
        <taxon>Agaricomycetidae</taxon>
        <taxon>Agaricales</taxon>
        <taxon>Marasmiineae</taxon>
        <taxon>Marasmiaceae</taxon>
        <taxon>Marasmius</taxon>
    </lineage>
</organism>
<dbReference type="EMBL" id="JBAHYK010000053">
    <property type="protein sequence ID" value="KAL0579603.1"/>
    <property type="molecule type" value="Genomic_DNA"/>
</dbReference>
<evidence type="ECO:0000313" key="2">
    <source>
        <dbReference type="EMBL" id="KAL0579603.1"/>
    </source>
</evidence>
<keyword evidence="3" id="KW-1185">Reference proteome</keyword>
<feature type="transmembrane region" description="Helical" evidence="1">
    <location>
        <begin position="201"/>
        <end position="221"/>
    </location>
</feature>
<reference evidence="2 3" key="1">
    <citation type="submission" date="2024-02" db="EMBL/GenBank/DDBJ databases">
        <title>A draft genome for the cacao thread blight pathogen Marasmius crinis-equi.</title>
        <authorList>
            <person name="Cohen S.P."/>
            <person name="Baruah I.K."/>
            <person name="Amoako-Attah I."/>
            <person name="Bukari Y."/>
            <person name="Meinhardt L.W."/>
            <person name="Bailey B.A."/>
        </authorList>
    </citation>
    <scope>NUCLEOTIDE SEQUENCE [LARGE SCALE GENOMIC DNA]</scope>
    <source>
        <strain evidence="2 3">GH-76</strain>
    </source>
</reference>
<evidence type="ECO:0008006" key="4">
    <source>
        <dbReference type="Google" id="ProtNLM"/>
    </source>
</evidence>
<evidence type="ECO:0000256" key="1">
    <source>
        <dbReference type="SAM" id="Phobius"/>
    </source>
</evidence>
<dbReference type="InterPro" id="IPR009571">
    <property type="entry name" value="SUR7/Rim9-like_fungi"/>
</dbReference>
<dbReference type="PANTHER" id="PTHR28013">
    <property type="entry name" value="PROTEIN DCV1-RELATED"/>
    <property type="match status" value="1"/>
</dbReference>
<sequence length="237" mass="25212">MKPEHKPLTAHKITSLFCVFFLTSAFVLLILVGLSLTIIKPIYIIRVYSVRTGQPATSLATELRFGVWGVCASSQIDAPTAFTNDGACYGPRLGYASYTNYLPEDLLTRFGLSEAIVTTVLKGLLGILILHLIAAGFSLVGLATALFLASHALTIVSLILTVITALLTTIVFGIDVAIIVAAKSQIPDLTNDGVAVGTGNAVWMVLGALIAAWLSVIFLSARACYCCGVRRKSVDTY</sequence>
<feature type="transmembrane region" description="Helical" evidence="1">
    <location>
        <begin position="16"/>
        <end position="39"/>
    </location>
</feature>
<dbReference type="Gene3D" id="1.20.140.150">
    <property type="match status" value="1"/>
</dbReference>
<dbReference type="InterPro" id="IPR051380">
    <property type="entry name" value="pH-response_reg_palI/RIM9"/>
</dbReference>
<feature type="transmembrane region" description="Helical" evidence="1">
    <location>
        <begin position="124"/>
        <end position="148"/>
    </location>
</feature>
<feature type="transmembrane region" description="Helical" evidence="1">
    <location>
        <begin position="155"/>
        <end position="181"/>
    </location>
</feature>
<evidence type="ECO:0000313" key="3">
    <source>
        <dbReference type="Proteomes" id="UP001465976"/>
    </source>
</evidence>
<dbReference type="Proteomes" id="UP001465976">
    <property type="component" value="Unassembled WGS sequence"/>
</dbReference>
<keyword evidence="1" id="KW-0812">Transmembrane</keyword>
<keyword evidence="1" id="KW-1133">Transmembrane helix</keyword>
<gene>
    <name evidence="2" type="ORF">V5O48_002375</name>
</gene>
<dbReference type="PANTHER" id="PTHR28013:SF4">
    <property type="entry name" value="MARVEL DOMAIN-CONTAINING PROTEIN"/>
    <property type="match status" value="1"/>
</dbReference>
<protein>
    <recommendedName>
        <fullName evidence="4">Pali-domain-containing protein</fullName>
    </recommendedName>
</protein>
<keyword evidence="1" id="KW-0472">Membrane</keyword>
<proteinExistence type="predicted"/>
<accession>A0ABR3FVS3</accession>